<protein>
    <submittedName>
        <fullName evidence="2">Nitrous oxide reductase accessory protein NosL</fullName>
    </submittedName>
</protein>
<dbReference type="PANTHER" id="PTHR41247">
    <property type="entry name" value="HTH-TYPE TRANSCRIPTIONAL REPRESSOR YCNK"/>
    <property type="match status" value="1"/>
</dbReference>
<keyword evidence="1" id="KW-0732">Signal</keyword>
<feature type="signal peptide" evidence="1">
    <location>
        <begin position="1"/>
        <end position="35"/>
    </location>
</feature>
<feature type="chain" id="PRO_5038475055" evidence="1">
    <location>
        <begin position="36"/>
        <end position="182"/>
    </location>
</feature>
<dbReference type="Pfam" id="PF05573">
    <property type="entry name" value="NosL"/>
    <property type="match status" value="1"/>
</dbReference>
<dbReference type="Proteomes" id="UP000886689">
    <property type="component" value="Unassembled WGS sequence"/>
</dbReference>
<evidence type="ECO:0000313" key="3">
    <source>
        <dbReference type="Proteomes" id="UP000886689"/>
    </source>
</evidence>
<reference evidence="2" key="1">
    <citation type="submission" date="2020-10" db="EMBL/GenBank/DDBJ databases">
        <title>Connecting structure to function with the recovery of over 1000 high-quality activated sludge metagenome-assembled genomes encoding full-length rRNA genes using long-read sequencing.</title>
        <authorList>
            <person name="Singleton C.M."/>
            <person name="Petriglieri F."/>
            <person name="Kristensen J.M."/>
            <person name="Kirkegaard R.H."/>
            <person name="Michaelsen T.Y."/>
            <person name="Andersen M.H."/>
            <person name="Karst S.M."/>
            <person name="Dueholm M.S."/>
            <person name="Nielsen P.H."/>
            <person name="Albertsen M."/>
        </authorList>
    </citation>
    <scope>NUCLEOTIDE SEQUENCE</scope>
    <source>
        <strain evidence="2">Hirt_18-Q3-R61-65_BATAC.395</strain>
    </source>
</reference>
<proteinExistence type="predicted"/>
<dbReference type="Gene3D" id="3.30.70.2060">
    <property type="match status" value="1"/>
</dbReference>
<comment type="caution">
    <text evidence="2">The sequence shown here is derived from an EMBL/GenBank/DDBJ whole genome shotgun (WGS) entry which is preliminary data.</text>
</comment>
<dbReference type="EMBL" id="JADJUC010000005">
    <property type="protein sequence ID" value="MBK8523871.1"/>
    <property type="molecule type" value="Genomic_DNA"/>
</dbReference>
<evidence type="ECO:0000313" key="2">
    <source>
        <dbReference type="EMBL" id="MBK8523871.1"/>
    </source>
</evidence>
<dbReference type="InterPro" id="IPR008719">
    <property type="entry name" value="N2O_reductase_NosL"/>
</dbReference>
<dbReference type="PANTHER" id="PTHR41247:SF1">
    <property type="entry name" value="HTH-TYPE TRANSCRIPTIONAL REPRESSOR YCNK"/>
    <property type="match status" value="1"/>
</dbReference>
<organism evidence="2 3">
    <name type="scientific">Candidatus Proximibacter danicus</name>
    <dbReference type="NCBI Taxonomy" id="2954365"/>
    <lineage>
        <taxon>Bacteria</taxon>
        <taxon>Pseudomonadati</taxon>
        <taxon>Pseudomonadota</taxon>
        <taxon>Betaproteobacteria</taxon>
        <taxon>Candidatus Proximibacter</taxon>
    </lineage>
</organism>
<dbReference type="AlphaFoldDB" id="A0A9D7PQ02"/>
<dbReference type="Gene3D" id="3.30.70.2050">
    <property type="match status" value="1"/>
</dbReference>
<evidence type="ECO:0000256" key="1">
    <source>
        <dbReference type="SAM" id="SignalP"/>
    </source>
</evidence>
<gene>
    <name evidence="2" type="ORF">IPL58_06955</name>
</gene>
<dbReference type="SUPFAM" id="SSF160387">
    <property type="entry name" value="NosL/MerB-like"/>
    <property type="match status" value="1"/>
</dbReference>
<name>A0A9D7PQ02_9PROT</name>
<accession>A0A9D7PQ02</accession>
<sequence length="182" mass="19974">MTAFSSSFFLPAHRVRRLLFALVASALVAACGEQAQQKAASPLEITRDTFCSLDGMLLADYPGPKAQIHYTQGKPDFFCDTVEMFSVYLQPEQQKRVVALFVQDMGKTSWEAPASNWIDARSAFYVVGSKKRGSMGPTFAAFSEEVAARAFVEKEGGKIVRFAEVKPDMAVLDGGVVKDRSM</sequence>